<protein>
    <submittedName>
        <fullName evidence="1">Reverse transcriptase</fullName>
    </submittedName>
</protein>
<dbReference type="PANTHER" id="PTHR47331">
    <property type="entry name" value="PHD-TYPE DOMAIN-CONTAINING PROTEIN"/>
    <property type="match status" value="1"/>
</dbReference>
<dbReference type="Proteomes" id="UP001054837">
    <property type="component" value="Unassembled WGS sequence"/>
</dbReference>
<keyword evidence="1" id="KW-0695">RNA-directed DNA polymerase</keyword>
<evidence type="ECO:0000313" key="2">
    <source>
        <dbReference type="Proteomes" id="UP001054837"/>
    </source>
</evidence>
<keyword evidence="2" id="KW-1185">Reference proteome</keyword>
<dbReference type="GO" id="GO:0003964">
    <property type="term" value="F:RNA-directed DNA polymerase activity"/>
    <property type="evidence" value="ECO:0007669"/>
    <property type="project" value="UniProtKB-KW"/>
</dbReference>
<evidence type="ECO:0000313" key="1">
    <source>
        <dbReference type="EMBL" id="GIX78897.1"/>
    </source>
</evidence>
<keyword evidence="1" id="KW-0548">Nucleotidyltransferase</keyword>
<dbReference type="EMBL" id="BPLQ01001139">
    <property type="protein sequence ID" value="GIX78897.1"/>
    <property type="molecule type" value="Genomic_DNA"/>
</dbReference>
<gene>
    <name evidence="1" type="primary">AVEN_151642_1</name>
    <name evidence="1" type="ORF">CDAR_223141</name>
</gene>
<comment type="caution">
    <text evidence="1">The sequence shown here is derived from an EMBL/GenBank/DDBJ whole genome shotgun (WGS) entry which is preliminary data.</text>
</comment>
<dbReference type="AlphaFoldDB" id="A0AAV4N5Q8"/>
<dbReference type="PANTHER" id="PTHR47331:SF1">
    <property type="entry name" value="GAG-LIKE PROTEIN"/>
    <property type="match status" value="1"/>
</dbReference>
<organism evidence="1 2">
    <name type="scientific">Caerostris darwini</name>
    <dbReference type="NCBI Taxonomy" id="1538125"/>
    <lineage>
        <taxon>Eukaryota</taxon>
        <taxon>Metazoa</taxon>
        <taxon>Ecdysozoa</taxon>
        <taxon>Arthropoda</taxon>
        <taxon>Chelicerata</taxon>
        <taxon>Arachnida</taxon>
        <taxon>Araneae</taxon>
        <taxon>Araneomorphae</taxon>
        <taxon>Entelegynae</taxon>
        <taxon>Araneoidea</taxon>
        <taxon>Araneidae</taxon>
        <taxon>Caerostris</taxon>
    </lineage>
</organism>
<reference evidence="1 2" key="1">
    <citation type="submission" date="2021-06" db="EMBL/GenBank/DDBJ databases">
        <title>Caerostris darwini draft genome.</title>
        <authorList>
            <person name="Kono N."/>
            <person name="Arakawa K."/>
        </authorList>
    </citation>
    <scope>NUCLEOTIDE SEQUENCE [LARGE SCALE GENOMIC DNA]</scope>
</reference>
<accession>A0AAV4N5Q8</accession>
<name>A0AAV4N5Q8_9ARAC</name>
<dbReference type="SUPFAM" id="SSF56672">
    <property type="entry name" value="DNA/RNA polymerases"/>
    <property type="match status" value="1"/>
</dbReference>
<proteinExistence type="predicted"/>
<sequence>MPTAISGLWTKDIEKKGIFLSDKEACLTDSASSVHLLIGADIAGKLFTIKIMNLSCGLVALQTLLGWSLRRKLENEVKNDSYMTVLSLHVNNKSISDLWSLDTLGILDTADKQSQMEIEKETEKLFLNSVKQNGYVDRIKILVILRDYENVFEDSKKEGIVEELNSEDLKDSKCHYLRHRPVIKDNSTTRIRPVFDGSAKFKGSSSLNDSLVTGPNLVELIPSLINRFRIGKYGVIADIRKAFLQIRLNDSDKDYLRFLSWQDGDPNLVKIYRHCRALFGIKSSPFLLRATLNHLLDGTPDCYKMTAQHLQKSMYVNSCVASVKNKADLTKFINESREIMALGKFDLRGGQHNSFESLRDNCNESQDLTILQDVAVLGLLWNIERDTLKIDVRTGTQSESVKVTEIYSLKMSQNI</sequence>
<dbReference type="InterPro" id="IPR043502">
    <property type="entry name" value="DNA/RNA_pol_sf"/>
</dbReference>
<keyword evidence="1" id="KW-0808">Transferase</keyword>